<dbReference type="InterPro" id="IPR000424">
    <property type="entry name" value="Primosome_PriB/ssb"/>
</dbReference>
<dbReference type="RefSeq" id="WP_216568605.1">
    <property type="nucleotide sequence ID" value="NZ_JAHLOQ010000005.1"/>
</dbReference>
<feature type="region of interest" description="Disordered" evidence="4">
    <location>
        <begin position="100"/>
        <end position="177"/>
    </location>
</feature>
<dbReference type="CDD" id="cd04496">
    <property type="entry name" value="SSB_OBF"/>
    <property type="match status" value="1"/>
</dbReference>
<sequence length="177" mass="18342">MNSVTLIGRLTADPELKFFSSGVAISKLTVAIDRSYRKDNQSVTDFIPVEVWGKKAEYCATYIEKGCLVAVSGSLHIDRYVDSIGNNKTFAKVVANSITKLNSPNRPGTGGSDNSNNGGNSDAGNGSGSSDGSASNNAPISGNGTNSTGNTKSSSTTDPSNPADNLKELAGDDEIPF</sequence>
<proteinExistence type="inferred from homology"/>
<dbReference type="Proteomes" id="UP001196301">
    <property type="component" value="Unassembled WGS sequence"/>
</dbReference>
<comment type="function">
    <text evidence="1">Plays an important role in DNA replication, recombination and repair. Binds to ssDNA and to an array of partner proteins to recruit them to their sites of action during DNA metabolism.</text>
</comment>
<keyword evidence="1 2" id="KW-0238">DNA-binding</keyword>
<keyword evidence="1" id="KW-0227">DNA damage</keyword>
<organism evidence="5 6">
    <name type="scientific">Intestinibacter bartlettii</name>
    <dbReference type="NCBI Taxonomy" id="261299"/>
    <lineage>
        <taxon>Bacteria</taxon>
        <taxon>Bacillati</taxon>
        <taxon>Bacillota</taxon>
        <taxon>Clostridia</taxon>
        <taxon>Peptostreptococcales</taxon>
        <taxon>Peptostreptococcaceae</taxon>
        <taxon>Intestinibacter</taxon>
    </lineage>
</organism>
<dbReference type="PANTHER" id="PTHR10302:SF0">
    <property type="entry name" value="SINGLE-STRANDED DNA-BINDING PROTEIN, MITOCHONDRIAL"/>
    <property type="match status" value="1"/>
</dbReference>
<keyword evidence="6" id="KW-1185">Reference proteome</keyword>
<dbReference type="NCBIfam" id="TIGR00621">
    <property type="entry name" value="ssb"/>
    <property type="match status" value="1"/>
</dbReference>
<comment type="subunit">
    <text evidence="1">Homotetramer.</text>
</comment>
<dbReference type="PANTHER" id="PTHR10302">
    <property type="entry name" value="SINGLE-STRANDED DNA-BINDING PROTEIN"/>
    <property type="match status" value="1"/>
</dbReference>
<dbReference type="HAMAP" id="MF_00984">
    <property type="entry name" value="SSB"/>
    <property type="match status" value="1"/>
</dbReference>
<accession>A0ABS6DUV1</accession>
<evidence type="ECO:0000256" key="4">
    <source>
        <dbReference type="SAM" id="MobiDB-lite"/>
    </source>
</evidence>
<dbReference type="Pfam" id="PF00436">
    <property type="entry name" value="SSB"/>
    <property type="match status" value="1"/>
</dbReference>
<comment type="caution">
    <text evidence="5">The sequence shown here is derived from an EMBL/GenBank/DDBJ whole genome shotgun (WGS) entry which is preliminary data.</text>
</comment>
<evidence type="ECO:0000256" key="3">
    <source>
        <dbReference type="RuleBase" id="RU000524"/>
    </source>
</evidence>
<feature type="short sequence motif" description="Important for interaction with partner proteins" evidence="1">
    <location>
        <begin position="172"/>
        <end position="177"/>
    </location>
</feature>
<dbReference type="PROSITE" id="PS50935">
    <property type="entry name" value="SSB"/>
    <property type="match status" value="1"/>
</dbReference>
<reference evidence="5 6" key="1">
    <citation type="submission" date="2021-06" db="EMBL/GenBank/DDBJ databases">
        <authorList>
            <person name="Sun Q."/>
            <person name="Li D."/>
        </authorList>
    </citation>
    <scope>NUCLEOTIDE SEQUENCE [LARGE SCALE GENOMIC DNA]</scope>
    <source>
        <strain evidence="5 6">N19</strain>
    </source>
</reference>
<protein>
    <recommendedName>
        <fullName evidence="1 3">Single-stranded DNA-binding protein</fullName>
        <shortName evidence="1">SSB</shortName>
    </recommendedName>
</protein>
<dbReference type="EMBL" id="JAHLOQ010000005">
    <property type="protein sequence ID" value="MBU5335472.1"/>
    <property type="molecule type" value="Genomic_DNA"/>
</dbReference>
<keyword evidence="1" id="KW-0235">DNA replication</keyword>
<evidence type="ECO:0000313" key="5">
    <source>
        <dbReference type="EMBL" id="MBU5335472.1"/>
    </source>
</evidence>
<keyword evidence="1" id="KW-0234">DNA repair</keyword>
<feature type="compositionally biased region" description="Low complexity" evidence="4">
    <location>
        <begin position="112"/>
        <end position="157"/>
    </location>
</feature>
<evidence type="ECO:0000313" key="6">
    <source>
        <dbReference type="Proteomes" id="UP001196301"/>
    </source>
</evidence>
<name>A0ABS6DUV1_9FIRM</name>
<evidence type="ECO:0000256" key="2">
    <source>
        <dbReference type="PROSITE-ProRule" id="PRU00252"/>
    </source>
</evidence>
<dbReference type="GO" id="GO:0003677">
    <property type="term" value="F:DNA binding"/>
    <property type="evidence" value="ECO:0007669"/>
    <property type="project" value="UniProtKB-KW"/>
</dbReference>
<gene>
    <name evidence="5" type="ORF">KQI20_03375</name>
</gene>
<comment type="caution">
    <text evidence="1">Lacks conserved residue(s) required for the propagation of feature annotation.</text>
</comment>
<evidence type="ECO:0000256" key="1">
    <source>
        <dbReference type="HAMAP-Rule" id="MF_00984"/>
    </source>
</evidence>
<keyword evidence="1" id="KW-0233">DNA recombination</keyword>
<dbReference type="InterPro" id="IPR011344">
    <property type="entry name" value="ssDNA-bd"/>
</dbReference>